<evidence type="ECO:0000256" key="1">
    <source>
        <dbReference type="ARBA" id="ARBA00022649"/>
    </source>
</evidence>
<dbReference type="GO" id="GO:0004540">
    <property type="term" value="F:RNA nuclease activity"/>
    <property type="evidence" value="ECO:0007669"/>
    <property type="project" value="InterPro"/>
</dbReference>
<sequence>MGLRDIDKEYVGKLIADINSTITEILSYTSSKPFEELSSVERYAVRYLLVTLAEALMALAIHLAKRVYNRAPETPIHALTILRDAGLLTIDECDELIKLLRLRNLLVHRYWVIDDEKIYNSIKRGFKAVYSFIEGLERLLGNV</sequence>
<dbReference type="PANTHER" id="PTHR33397">
    <property type="entry name" value="UPF0331 PROTEIN YUTE"/>
    <property type="match status" value="1"/>
</dbReference>
<accession>E0SSZ5</accession>
<evidence type="ECO:0000313" key="6">
    <source>
        <dbReference type="Proteomes" id="UP000001304"/>
    </source>
</evidence>
<dbReference type="SUPFAM" id="SSF81593">
    <property type="entry name" value="Nucleotidyltransferase substrate binding subunit/domain"/>
    <property type="match status" value="1"/>
</dbReference>
<dbReference type="InterPro" id="IPR037038">
    <property type="entry name" value="HepT-like_sf"/>
</dbReference>
<dbReference type="EMBL" id="CP002098">
    <property type="protein sequence ID" value="ADM28656.1"/>
    <property type="molecule type" value="Genomic_DNA"/>
</dbReference>
<proteinExistence type="inferred from homology"/>
<dbReference type="GO" id="GO:0110001">
    <property type="term" value="C:toxin-antitoxin complex"/>
    <property type="evidence" value="ECO:0007669"/>
    <property type="project" value="InterPro"/>
</dbReference>
<dbReference type="Pfam" id="PF01934">
    <property type="entry name" value="HepT-like"/>
    <property type="match status" value="1"/>
</dbReference>
<dbReference type="Gene3D" id="1.20.120.580">
    <property type="entry name" value="bsu32300-like"/>
    <property type="match status" value="1"/>
</dbReference>
<evidence type="ECO:0000256" key="3">
    <source>
        <dbReference type="ARBA" id="ARBA00022801"/>
    </source>
</evidence>
<dbReference type="KEGG" id="iag:Igag_1861"/>
<dbReference type="PANTHER" id="PTHR33397:SF5">
    <property type="entry name" value="RNASE YUTE-RELATED"/>
    <property type="match status" value="1"/>
</dbReference>
<evidence type="ECO:0000313" key="5">
    <source>
        <dbReference type="EMBL" id="ADM28656.1"/>
    </source>
</evidence>
<gene>
    <name evidence="5" type="ordered locus">Igag_1861</name>
</gene>
<dbReference type="InterPro" id="IPR052379">
    <property type="entry name" value="Type_VII_TA_RNase"/>
</dbReference>
<dbReference type="InterPro" id="IPR008201">
    <property type="entry name" value="HepT-like"/>
</dbReference>
<evidence type="ECO:0000256" key="2">
    <source>
        <dbReference type="ARBA" id="ARBA00022722"/>
    </source>
</evidence>
<name>E0SSZ5_IGNAA</name>
<dbReference type="HOGENOM" id="CLU_142825_1_0_2"/>
<keyword evidence="2" id="KW-0540">Nuclease</keyword>
<comment type="similarity">
    <text evidence="4">Belongs to the HepT RNase toxin family.</text>
</comment>
<evidence type="ECO:0008006" key="7">
    <source>
        <dbReference type="Google" id="ProtNLM"/>
    </source>
</evidence>
<dbReference type="BioCyc" id="IAGG583356:GHAH-1850-MONOMER"/>
<dbReference type="GO" id="GO:0016787">
    <property type="term" value="F:hydrolase activity"/>
    <property type="evidence" value="ECO:0007669"/>
    <property type="project" value="UniProtKB-KW"/>
</dbReference>
<reference evidence="5 6" key="1">
    <citation type="journal article" date="2010" name="Stand. Genomic Sci.">
        <title>Complete genome sequence of Ignisphaera aggregans type strain (AQ1.S1).</title>
        <authorList>
            <person name="Goker M."/>
            <person name="Held B."/>
            <person name="Lapidus A."/>
            <person name="Nolan M."/>
            <person name="Spring S."/>
            <person name="Yasawong M."/>
            <person name="Lucas S."/>
            <person name="Glavina Del Rio T."/>
            <person name="Tice H."/>
            <person name="Cheng J.F."/>
            <person name="Goodwin L."/>
            <person name="Tapia R."/>
            <person name="Pitluck S."/>
            <person name="Liolios K."/>
            <person name="Ivanova N."/>
            <person name="Mavromatis K."/>
            <person name="Mikhailova N."/>
            <person name="Pati A."/>
            <person name="Chen A."/>
            <person name="Palaniappan K."/>
            <person name="Brambilla E."/>
            <person name="Land M."/>
            <person name="Hauser L."/>
            <person name="Chang Y.J."/>
            <person name="Jeffries C.D."/>
            <person name="Brettin T."/>
            <person name="Detter J.C."/>
            <person name="Han C."/>
            <person name="Rohde M."/>
            <person name="Sikorski J."/>
            <person name="Woyke T."/>
            <person name="Bristow J."/>
            <person name="Eisen J.A."/>
            <person name="Markowitz V."/>
            <person name="Hugenholtz P."/>
            <person name="Kyrpides N.C."/>
            <person name="Klenk H.P."/>
        </authorList>
    </citation>
    <scope>NUCLEOTIDE SEQUENCE [LARGE SCALE GENOMIC DNA]</scope>
    <source>
        <strain evidence="6">DSM 17230 / JCM 13409 / AQ1.S1</strain>
    </source>
</reference>
<dbReference type="Proteomes" id="UP000001304">
    <property type="component" value="Chromosome"/>
</dbReference>
<keyword evidence="6" id="KW-1185">Reference proteome</keyword>
<dbReference type="AlphaFoldDB" id="E0SSZ5"/>
<organism evidence="5 6">
    <name type="scientific">Ignisphaera aggregans (strain DSM 17230 / JCM 13409 / AQ1.S1)</name>
    <dbReference type="NCBI Taxonomy" id="583356"/>
    <lineage>
        <taxon>Archaea</taxon>
        <taxon>Thermoproteota</taxon>
        <taxon>Thermoprotei</taxon>
        <taxon>Desulfurococcales</taxon>
        <taxon>Desulfurococcaceae</taxon>
        <taxon>Ignisphaera</taxon>
    </lineage>
</organism>
<keyword evidence="1" id="KW-1277">Toxin-antitoxin system</keyword>
<dbReference type="STRING" id="583356.Igag_1861"/>
<keyword evidence="3" id="KW-0378">Hydrolase</keyword>
<protein>
    <recommendedName>
        <fullName evidence="7">DUF86 domain-containing protein</fullName>
    </recommendedName>
</protein>
<evidence type="ECO:0000256" key="4">
    <source>
        <dbReference type="ARBA" id="ARBA00024207"/>
    </source>
</evidence>